<reference evidence="1 2" key="1">
    <citation type="submission" date="2018-08" db="EMBL/GenBank/DDBJ databases">
        <title>Neisseria zalophi ATCC BAA-2455 complete genome.</title>
        <authorList>
            <person name="Veseli I.A."/>
            <person name="Buttler R."/>
            <person name="Mascarenhas dos Santos A.C."/>
            <person name="Pombert J.-F."/>
        </authorList>
    </citation>
    <scope>NUCLEOTIDE SEQUENCE [LARGE SCALE GENOMIC DNA]</scope>
    <source>
        <strain evidence="1 2">ATCC BAA-2455</strain>
    </source>
</reference>
<dbReference type="Proteomes" id="UP000325713">
    <property type="component" value="Chromosome"/>
</dbReference>
<evidence type="ECO:0000313" key="2">
    <source>
        <dbReference type="Proteomes" id="UP000325713"/>
    </source>
</evidence>
<dbReference type="EMBL" id="CP031700">
    <property type="protein sequence ID" value="QEY26283.1"/>
    <property type="molecule type" value="Genomic_DNA"/>
</dbReference>
<proteinExistence type="predicted"/>
<protein>
    <submittedName>
        <fullName evidence="1">Uncharacterized protein</fullName>
    </submittedName>
</protein>
<dbReference type="AlphaFoldDB" id="A0A5J6PYR0"/>
<sequence length="59" mass="7181">MQLQRMACIAGFKVLQDICRYIGSESYLITFVLFFLTKQDRKNHLFFRQHIRQQAQTWL</sequence>
<name>A0A5J6PYR0_9NEIS</name>
<evidence type="ECO:0000313" key="1">
    <source>
        <dbReference type="EMBL" id="QEY26283.1"/>
    </source>
</evidence>
<gene>
    <name evidence="1" type="ORF">D0T92_06915</name>
</gene>
<keyword evidence="2" id="KW-1185">Reference proteome</keyword>
<dbReference type="KEGG" id="nzl:D0T92_06915"/>
<organism evidence="1 2">
    <name type="scientific">Neisseria zalophi</name>
    <dbReference type="NCBI Taxonomy" id="640030"/>
    <lineage>
        <taxon>Bacteria</taxon>
        <taxon>Pseudomonadati</taxon>
        <taxon>Pseudomonadota</taxon>
        <taxon>Betaproteobacteria</taxon>
        <taxon>Neisseriales</taxon>
        <taxon>Neisseriaceae</taxon>
        <taxon>Neisseria</taxon>
    </lineage>
</organism>
<accession>A0A5J6PYR0</accession>